<evidence type="ECO:0000313" key="1">
    <source>
        <dbReference type="EMBL" id="PWJ53403.1"/>
    </source>
</evidence>
<dbReference type="Proteomes" id="UP000245880">
    <property type="component" value="Unassembled WGS sequence"/>
</dbReference>
<sequence>MKGKKNDFSMTFFVRKKVNSTEDTQVLYLKYVHNTDKAIKWLEANNICWDYANIYCRRTRKYIDRVYKDVNFDAHKIDK</sequence>
<evidence type="ECO:0000313" key="2">
    <source>
        <dbReference type="Proteomes" id="UP000245880"/>
    </source>
</evidence>
<gene>
    <name evidence="1" type="ORF">CLV98_12317</name>
</gene>
<proteinExistence type="predicted"/>
<organism evidence="1 2">
    <name type="scientific">Dyadobacter jejuensis</name>
    <dbReference type="NCBI Taxonomy" id="1082580"/>
    <lineage>
        <taxon>Bacteria</taxon>
        <taxon>Pseudomonadati</taxon>
        <taxon>Bacteroidota</taxon>
        <taxon>Cytophagia</taxon>
        <taxon>Cytophagales</taxon>
        <taxon>Spirosomataceae</taxon>
        <taxon>Dyadobacter</taxon>
    </lineage>
</organism>
<comment type="caution">
    <text evidence="1">The sequence shown here is derived from an EMBL/GenBank/DDBJ whole genome shotgun (WGS) entry which is preliminary data.</text>
</comment>
<dbReference type="AlphaFoldDB" id="A0A316A734"/>
<protein>
    <submittedName>
        <fullName evidence="1">Uncharacterized protein</fullName>
    </submittedName>
</protein>
<keyword evidence="2" id="KW-1185">Reference proteome</keyword>
<dbReference type="EMBL" id="QGDT01000023">
    <property type="protein sequence ID" value="PWJ53403.1"/>
    <property type="molecule type" value="Genomic_DNA"/>
</dbReference>
<accession>A0A316A734</accession>
<reference evidence="1 2" key="1">
    <citation type="submission" date="2018-03" db="EMBL/GenBank/DDBJ databases">
        <title>Genomic Encyclopedia of Archaeal and Bacterial Type Strains, Phase II (KMG-II): from individual species to whole genera.</title>
        <authorList>
            <person name="Goeker M."/>
        </authorList>
    </citation>
    <scope>NUCLEOTIDE SEQUENCE [LARGE SCALE GENOMIC DNA]</scope>
    <source>
        <strain evidence="1 2">DSM 100346</strain>
    </source>
</reference>
<dbReference type="OrthoDB" id="1366378at2"/>
<name>A0A316A734_9BACT</name>
<dbReference type="RefSeq" id="WP_109678186.1">
    <property type="nucleotide sequence ID" value="NZ_QGDT01000023.1"/>
</dbReference>